<comment type="caution">
    <text evidence="2">The sequence shown here is derived from an EMBL/GenBank/DDBJ whole genome shotgun (WGS) entry which is preliminary data.</text>
</comment>
<dbReference type="Proteomes" id="UP000663882">
    <property type="component" value="Unassembled WGS sequence"/>
</dbReference>
<accession>A0A814Y294</accession>
<dbReference type="OrthoDB" id="10002713at2759"/>
<dbReference type="EMBL" id="CAJOBE010008486">
    <property type="protein sequence ID" value="CAF4062474.1"/>
    <property type="molecule type" value="Genomic_DNA"/>
</dbReference>
<organism evidence="2 6">
    <name type="scientific">Rotaria sordida</name>
    <dbReference type="NCBI Taxonomy" id="392033"/>
    <lineage>
        <taxon>Eukaryota</taxon>
        <taxon>Metazoa</taxon>
        <taxon>Spiralia</taxon>
        <taxon>Gnathifera</taxon>
        <taxon>Rotifera</taxon>
        <taxon>Eurotatoria</taxon>
        <taxon>Bdelloidea</taxon>
        <taxon>Philodinida</taxon>
        <taxon>Philodinidae</taxon>
        <taxon>Rotaria</taxon>
    </lineage>
</organism>
<dbReference type="AlphaFoldDB" id="A0A814Y294"/>
<proteinExistence type="predicted"/>
<reference evidence="2" key="1">
    <citation type="submission" date="2021-02" db="EMBL/GenBank/DDBJ databases">
        <authorList>
            <person name="Nowell W R."/>
        </authorList>
    </citation>
    <scope>NUCLEOTIDE SEQUENCE</scope>
</reference>
<dbReference type="Proteomes" id="UP000663823">
    <property type="component" value="Unassembled WGS sequence"/>
</dbReference>
<evidence type="ECO:0000313" key="6">
    <source>
        <dbReference type="Proteomes" id="UP000663882"/>
    </source>
</evidence>
<evidence type="ECO:0000313" key="4">
    <source>
        <dbReference type="EMBL" id="CAF3682354.1"/>
    </source>
</evidence>
<dbReference type="Proteomes" id="UP000663874">
    <property type="component" value="Unassembled WGS sequence"/>
</dbReference>
<dbReference type="EMBL" id="CAJNOU010002448">
    <property type="protein sequence ID" value="CAF1322532.1"/>
    <property type="molecule type" value="Genomic_DNA"/>
</dbReference>
<evidence type="ECO:0000313" key="2">
    <source>
        <dbReference type="EMBL" id="CAF1224226.1"/>
    </source>
</evidence>
<dbReference type="EMBL" id="CAJNOO010001994">
    <property type="protein sequence ID" value="CAF1224226.1"/>
    <property type="molecule type" value="Genomic_DNA"/>
</dbReference>
<dbReference type="Proteomes" id="UP000663889">
    <property type="component" value="Unassembled WGS sequence"/>
</dbReference>
<protein>
    <submittedName>
        <fullName evidence="2">Uncharacterized protein</fullName>
    </submittedName>
</protein>
<feature type="region of interest" description="Disordered" evidence="1">
    <location>
        <begin position="18"/>
        <end position="97"/>
    </location>
</feature>
<evidence type="ECO:0000313" key="3">
    <source>
        <dbReference type="EMBL" id="CAF1322532.1"/>
    </source>
</evidence>
<evidence type="ECO:0000256" key="1">
    <source>
        <dbReference type="SAM" id="MobiDB-lite"/>
    </source>
</evidence>
<name>A0A814Y294_9BILA</name>
<dbReference type="EMBL" id="CAJOAX010001070">
    <property type="protein sequence ID" value="CAF3682354.1"/>
    <property type="molecule type" value="Genomic_DNA"/>
</dbReference>
<evidence type="ECO:0000313" key="5">
    <source>
        <dbReference type="EMBL" id="CAF4062474.1"/>
    </source>
</evidence>
<sequence length="108" mass="12161">MGNDRCFVKAQDLPFRLIEVPTGSAPPPPSPPIRRSNKRHAPPNPPPRVQGYDAPPSLRPPPVIRKRYDEPPPPQLPQRFDLDQSNSNKINSSNKKIHKRKLTCCVIS</sequence>
<feature type="compositionally biased region" description="Low complexity" evidence="1">
    <location>
        <begin position="85"/>
        <end position="94"/>
    </location>
</feature>
<gene>
    <name evidence="5" type="ORF">FNK824_LOCUS29334</name>
    <name evidence="4" type="ORF">OTI717_LOCUS11311</name>
    <name evidence="2" type="ORF">RFH988_LOCUS25813</name>
    <name evidence="3" type="ORF">SEV965_LOCUS27389</name>
</gene>